<comment type="caution">
    <text evidence="3">The sequence shown here is derived from an EMBL/GenBank/DDBJ whole genome shotgun (WGS) entry which is preliminary data.</text>
</comment>
<dbReference type="InterPro" id="IPR001005">
    <property type="entry name" value="SANT/Myb"/>
</dbReference>
<dbReference type="GO" id="GO:0000126">
    <property type="term" value="C:transcription factor TFIIIB complex"/>
    <property type="evidence" value="ECO:0007669"/>
    <property type="project" value="TreeGrafter"/>
</dbReference>
<dbReference type="Pfam" id="PF15963">
    <property type="entry name" value="Myb_DNA-bind_7"/>
    <property type="match status" value="1"/>
</dbReference>
<feature type="region of interest" description="Disordered" evidence="1">
    <location>
        <begin position="124"/>
        <end position="209"/>
    </location>
</feature>
<feature type="compositionally biased region" description="Basic and acidic residues" evidence="1">
    <location>
        <begin position="480"/>
        <end position="489"/>
    </location>
</feature>
<dbReference type="Gene3D" id="1.10.10.60">
    <property type="entry name" value="Homeodomain-like"/>
    <property type="match status" value="1"/>
</dbReference>
<evidence type="ECO:0000313" key="4">
    <source>
        <dbReference type="Proteomes" id="UP000750711"/>
    </source>
</evidence>
<dbReference type="PANTHER" id="PTHR22929">
    <property type="entry name" value="RNA POLYMERASE III TRANSCRIPTION INITIATION FACTOR B"/>
    <property type="match status" value="1"/>
</dbReference>
<feature type="compositionally biased region" description="Basic residues" evidence="1">
    <location>
        <begin position="421"/>
        <end position="431"/>
    </location>
</feature>
<gene>
    <name evidence="3" type="ORF">GP486_000279</name>
</gene>
<dbReference type="CDD" id="cd00167">
    <property type="entry name" value="SANT"/>
    <property type="match status" value="1"/>
</dbReference>
<dbReference type="GO" id="GO:0070898">
    <property type="term" value="P:RNA polymerase III preinitiation complex assembly"/>
    <property type="evidence" value="ECO:0007669"/>
    <property type="project" value="TreeGrafter"/>
</dbReference>
<reference evidence="3" key="1">
    <citation type="submission" date="2021-03" db="EMBL/GenBank/DDBJ databases">
        <title>Comparative genomics and phylogenomic investigation of the class Geoglossomycetes provide insights into ecological specialization and systematics.</title>
        <authorList>
            <person name="Melie T."/>
            <person name="Pirro S."/>
            <person name="Miller A.N."/>
            <person name="Quandt A."/>
        </authorList>
    </citation>
    <scope>NUCLEOTIDE SEQUENCE</scope>
    <source>
        <strain evidence="3">CAQ_001_2017</strain>
    </source>
</reference>
<feature type="compositionally biased region" description="Basic residues" evidence="1">
    <location>
        <begin position="124"/>
        <end position="136"/>
    </location>
</feature>
<dbReference type="InterPro" id="IPR009057">
    <property type="entry name" value="Homeodomain-like_sf"/>
</dbReference>
<feature type="region of interest" description="Disordered" evidence="1">
    <location>
        <begin position="345"/>
        <end position="365"/>
    </location>
</feature>
<dbReference type="SMART" id="SM00717">
    <property type="entry name" value="SANT"/>
    <property type="match status" value="1"/>
</dbReference>
<feature type="region of interest" description="Disordered" evidence="1">
    <location>
        <begin position="452"/>
        <end position="496"/>
    </location>
</feature>
<sequence length="749" mass="82054">MRGRDVSVEVKMRTHEISSSRLRPLYSSVTRSTHSQAQNDNATRNTPNWQLQKIRPSHQDKDHGCTDTCYTEFESQEVTVITITTSLSVSSHVGLWQLCDQYGQSALSPYFLSADVMADKSNKKIAPKAQVQRRRPTTVGGPAASEQSSARSSTERRDPPQTPTSATIRPAQSSSPALASNHQGSRSPTHLFPRPPTAEEIQTTTASGGAPIVLVSGESATTQSTSRLEGSSADAQETLTQVSVRAAREAQDLITAGARTIPTARLSSAAREPLSAVTEDIATSEPTSTAARESLGDEYVHRPANKRRKLDRSQSSKNASLATDISEADGPILTPTVEQDIGQEVSANEQTLAGKNTSGRVAAARSKRKTAVATGITQADTAQTNIPSAPRRKGRTRAKVKRNLVANATTDGGSSSLRGRGVLKNRQKRTREKTPEDAENIEISSSVVKMSDLCRDTRTGKRSERSKEIERIDGTGTTRRQLERREARENGQSPALETVDQRLERLGREREVAEQGQISAPRMRLVNGKLVLDEASLQIDRHANAAALAEPMEQVEESTLTRPVNAGTWGKREKTEPWDEESTERFYNALRMFGTDFGMISKMFPGRTRRQIKLKFNKEERTDSKRITEALTGPRQLMNIAEFSEITMTEYQDPEAFARELEEEAAAHVAEKKRQQEALQETLRQTQTTTTEATTTDGVGGNSSAKENQGQSGLGTTKKGKRAVDKKKKNLHSRNGGGEEVEIVGTIDR</sequence>
<dbReference type="InterPro" id="IPR039467">
    <property type="entry name" value="TFIIIB_B''_Myb"/>
</dbReference>
<feature type="region of interest" description="Disordered" evidence="1">
    <location>
        <begin position="281"/>
        <end position="332"/>
    </location>
</feature>
<dbReference type="SUPFAM" id="SSF46689">
    <property type="entry name" value="Homeodomain-like"/>
    <property type="match status" value="1"/>
</dbReference>
<protein>
    <recommendedName>
        <fullName evidence="2">Myb-like domain-containing protein</fullName>
    </recommendedName>
</protein>
<feature type="compositionally biased region" description="Polar residues" evidence="1">
    <location>
        <begin position="702"/>
        <end position="715"/>
    </location>
</feature>
<dbReference type="GO" id="GO:0001156">
    <property type="term" value="F:TFIIIC-class transcription factor complex binding"/>
    <property type="evidence" value="ECO:0007669"/>
    <property type="project" value="TreeGrafter"/>
</dbReference>
<accession>A0A9P8RTQ1</accession>
<dbReference type="AlphaFoldDB" id="A0A9P8RTQ1"/>
<organism evidence="3 4">
    <name type="scientific">Trichoglossum hirsutum</name>
    <dbReference type="NCBI Taxonomy" id="265104"/>
    <lineage>
        <taxon>Eukaryota</taxon>
        <taxon>Fungi</taxon>
        <taxon>Dikarya</taxon>
        <taxon>Ascomycota</taxon>
        <taxon>Pezizomycotina</taxon>
        <taxon>Geoglossomycetes</taxon>
        <taxon>Geoglossales</taxon>
        <taxon>Geoglossaceae</taxon>
        <taxon>Trichoglossum</taxon>
    </lineage>
</organism>
<feature type="compositionally biased region" description="Low complexity" evidence="1">
    <location>
        <begin position="677"/>
        <end position="696"/>
    </location>
</feature>
<evidence type="ECO:0000313" key="3">
    <source>
        <dbReference type="EMBL" id="KAH0566308.1"/>
    </source>
</evidence>
<dbReference type="PANTHER" id="PTHR22929:SF0">
    <property type="entry name" value="TRANSCRIPTION FACTOR TFIIIB COMPONENT B'' HOMOLOG"/>
    <property type="match status" value="1"/>
</dbReference>
<feature type="compositionally biased region" description="Basic and acidic residues" evidence="1">
    <location>
        <begin position="452"/>
        <end position="473"/>
    </location>
</feature>
<feature type="compositionally biased region" description="Basic residues" evidence="1">
    <location>
        <begin position="718"/>
        <end position="732"/>
    </location>
</feature>
<dbReference type="Proteomes" id="UP000750711">
    <property type="component" value="Unassembled WGS sequence"/>
</dbReference>
<feature type="domain" description="Myb-like" evidence="2">
    <location>
        <begin position="574"/>
        <end position="622"/>
    </location>
</feature>
<evidence type="ECO:0000259" key="2">
    <source>
        <dbReference type="SMART" id="SM00717"/>
    </source>
</evidence>
<keyword evidence="4" id="KW-1185">Reference proteome</keyword>
<feature type="region of interest" description="Disordered" evidence="1">
    <location>
        <begin position="28"/>
        <end position="47"/>
    </location>
</feature>
<feature type="region of interest" description="Disordered" evidence="1">
    <location>
        <begin position="406"/>
        <end position="439"/>
    </location>
</feature>
<name>A0A9P8RTQ1_9PEZI</name>
<feature type="region of interest" description="Disordered" evidence="1">
    <location>
        <begin position="670"/>
        <end position="749"/>
    </location>
</feature>
<dbReference type="EMBL" id="JAGHQM010000016">
    <property type="protein sequence ID" value="KAH0566308.1"/>
    <property type="molecule type" value="Genomic_DNA"/>
</dbReference>
<feature type="compositionally biased region" description="Polar residues" evidence="1">
    <location>
        <begin position="345"/>
        <end position="359"/>
    </location>
</feature>
<proteinExistence type="predicted"/>
<evidence type="ECO:0000256" key="1">
    <source>
        <dbReference type="SAM" id="MobiDB-lite"/>
    </source>
</evidence>
<feature type="compositionally biased region" description="Polar residues" evidence="1">
    <location>
        <begin position="313"/>
        <end position="323"/>
    </location>
</feature>
<feature type="compositionally biased region" description="Polar residues" evidence="1">
    <location>
        <begin position="163"/>
        <end position="188"/>
    </location>
</feature>